<proteinExistence type="predicted"/>
<sequence length="95" mass="9918">MLARLTADAVAARVSNPLSAAEMVLGLDGGRWHQVVGVGGRRRWERSGPPLEKTLGPSLGVEGPWSLMADRAIREKVKVSGAGARAEILAGCTAT</sequence>
<dbReference type="Proteomes" id="UP001066276">
    <property type="component" value="Chromosome 5"/>
</dbReference>
<evidence type="ECO:0000313" key="2">
    <source>
        <dbReference type="Proteomes" id="UP001066276"/>
    </source>
</evidence>
<accession>A0AAV7RTQ6</accession>
<organism evidence="1 2">
    <name type="scientific">Pleurodeles waltl</name>
    <name type="common">Iberian ribbed newt</name>
    <dbReference type="NCBI Taxonomy" id="8319"/>
    <lineage>
        <taxon>Eukaryota</taxon>
        <taxon>Metazoa</taxon>
        <taxon>Chordata</taxon>
        <taxon>Craniata</taxon>
        <taxon>Vertebrata</taxon>
        <taxon>Euteleostomi</taxon>
        <taxon>Amphibia</taxon>
        <taxon>Batrachia</taxon>
        <taxon>Caudata</taxon>
        <taxon>Salamandroidea</taxon>
        <taxon>Salamandridae</taxon>
        <taxon>Pleurodelinae</taxon>
        <taxon>Pleurodeles</taxon>
    </lineage>
</organism>
<keyword evidence="2" id="KW-1185">Reference proteome</keyword>
<reference evidence="1" key="1">
    <citation type="journal article" date="2022" name="bioRxiv">
        <title>Sequencing and chromosome-scale assembly of the giantPleurodeles waltlgenome.</title>
        <authorList>
            <person name="Brown T."/>
            <person name="Elewa A."/>
            <person name="Iarovenko S."/>
            <person name="Subramanian E."/>
            <person name="Araus A.J."/>
            <person name="Petzold A."/>
            <person name="Susuki M."/>
            <person name="Suzuki K.-i.T."/>
            <person name="Hayashi T."/>
            <person name="Toyoda A."/>
            <person name="Oliveira C."/>
            <person name="Osipova E."/>
            <person name="Leigh N.D."/>
            <person name="Simon A."/>
            <person name="Yun M.H."/>
        </authorList>
    </citation>
    <scope>NUCLEOTIDE SEQUENCE</scope>
    <source>
        <strain evidence="1">20211129_DDA</strain>
        <tissue evidence="1">Liver</tissue>
    </source>
</reference>
<dbReference type="AlphaFoldDB" id="A0AAV7RTQ6"/>
<evidence type="ECO:0000313" key="1">
    <source>
        <dbReference type="EMBL" id="KAJ1155881.1"/>
    </source>
</evidence>
<dbReference type="EMBL" id="JANPWB010000009">
    <property type="protein sequence ID" value="KAJ1155881.1"/>
    <property type="molecule type" value="Genomic_DNA"/>
</dbReference>
<comment type="caution">
    <text evidence="1">The sequence shown here is derived from an EMBL/GenBank/DDBJ whole genome shotgun (WGS) entry which is preliminary data.</text>
</comment>
<protein>
    <submittedName>
        <fullName evidence="1">Uncharacterized protein</fullName>
    </submittedName>
</protein>
<name>A0AAV7RTQ6_PLEWA</name>
<gene>
    <name evidence="1" type="ORF">NDU88_008606</name>
</gene>